<reference evidence="10 11" key="1">
    <citation type="submission" date="2024-11" db="EMBL/GenBank/DDBJ databases">
        <title>A near-complete genome assembly of Cinchona calisaya.</title>
        <authorList>
            <person name="Lian D.C."/>
            <person name="Zhao X.W."/>
            <person name="Wei L."/>
        </authorList>
    </citation>
    <scope>NUCLEOTIDE SEQUENCE [LARGE SCALE GENOMIC DNA]</scope>
    <source>
        <tissue evidence="10">Nenye</tissue>
    </source>
</reference>
<dbReference type="Pfam" id="PF13855">
    <property type="entry name" value="LRR_8"/>
    <property type="match status" value="1"/>
</dbReference>
<dbReference type="Pfam" id="PF00931">
    <property type="entry name" value="NB-ARC"/>
    <property type="match status" value="1"/>
</dbReference>
<dbReference type="FunFam" id="3.40.50.300:FF:001091">
    <property type="entry name" value="Probable disease resistance protein At1g61300"/>
    <property type="match status" value="1"/>
</dbReference>
<keyword evidence="4" id="KW-0547">Nucleotide-binding</keyword>
<proteinExistence type="inferred from homology"/>
<sequence>MVDKLIDFAVGALHDYCTLEVKMQNLERKIDILTYRANDVSTMIEEAELHSRKKRKREVEEWLEEVQSNQTEFASLKEQAQQARFLSRIQVARRVDKMLDVITDLIEQSDSFGELLLNLHEMKGMPLVAKEWKGQTFLQNLKEIWEWLMNDEISCIGIYGMGGVGKTTLATRVHNNLLNETKFFGHVFWVTASQEASIPKLQNAIARAINLDISSEDDDKIIAAKLFNALKRKEKLVTIVDDIWNHFDVERIGIPVGVNGSKLVVTSRSLEVCRRMGCQKEIKVKPLCGEEAWTLFLAKLSCPNELPSDVQEIAESMTKKCDGLPLAIITVAGSMKGVDDICDWRDALDELEGYSAEQDDEVFQILKYSFNRLRDQKLKDCFLYCSLYPEDYEISRDGLIRRFILEGLIEKRSRQMEFDNGHRILNRLENVCLLEGGTETNEEDREIKYVKMHDLIRDMALEMLKTEKTKYMVKAGIRLEDIPGANDWTEDLEKVSLMCNRISLIPSGTSPKCPKLSTLILKDNCLRSIPCSFFAQMGALQVLDLSSNMFLEELPNCISKMENLTALFLQNCYKLRFVPPLRKLKALRELDLFGTKIERVPAGLKELINLQHLDIGSTRIRRILHGTISKLWRLRSLRLPVEVEIRVEELEAIQHLEEFNGEFLEVNTFNQFVIYHKRYKRPSFYNVRLSCLRLATGLRIQTYYKRITRKTVTLHKVEFGAGKNEILLPEDIQELEMFDCHGLGSCLTDAFIRLNIQRRSLTSCLIQSSAEIKCILKKIMSSSDHQSVIGETQISPSFPLESLERLELFCLPNFVELCEWESVPDATLPLGTFSHLKWLNFISCDAISKLFTPKLLQHLHNLEVLKVSECEQLEEIIADEVAGCKASLIPSSSDPCSWTTLISLPKLKLLSLAELPSLLSICKETIICDSIEKVVIKDCPFLDRLPLFLPTVNGQPSPPPALKVIEIPERECDWWESLEWDNPEAGNVLQPLVCFQKYC</sequence>
<dbReference type="PANTHER" id="PTHR33463">
    <property type="entry name" value="NB-ARC DOMAIN-CONTAINING PROTEIN-RELATED"/>
    <property type="match status" value="1"/>
</dbReference>
<evidence type="ECO:0000256" key="4">
    <source>
        <dbReference type="ARBA" id="ARBA00022741"/>
    </source>
</evidence>
<dbReference type="SUPFAM" id="SSF52058">
    <property type="entry name" value="L domain-like"/>
    <property type="match status" value="1"/>
</dbReference>
<keyword evidence="2" id="KW-0433">Leucine-rich repeat</keyword>
<dbReference type="PANTHER" id="PTHR33463:SF187">
    <property type="entry name" value="AND NB-ARC DOMAIN DISEASE RESISTANCE PROTEIN, PUTATIVE-RELATED"/>
    <property type="match status" value="1"/>
</dbReference>
<evidence type="ECO:0000313" key="11">
    <source>
        <dbReference type="Proteomes" id="UP001630127"/>
    </source>
</evidence>
<comment type="similarity">
    <text evidence="1">Belongs to the disease resistance NB-LRR family.</text>
</comment>
<keyword evidence="11" id="KW-1185">Reference proteome</keyword>
<organism evidence="10 11">
    <name type="scientific">Cinchona calisaya</name>
    <dbReference type="NCBI Taxonomy" id="153742"/>
    <lineage>
        <taxon>Eukaryota</taxon>
        <taxon>Viridiplantae</taxon>
        <taxon>Streptophyta</taxon>
        <taxon>Embryophyta</taxon>
        <taxon>Tracheophyta</taxon>
        <taxon>Spermatophyta</taxon>
        <taxon>Magnoliopsida</taxon>
        <taxon>eudicotyledons</taxon>
        <taxon>Gunneridae</taxon>
        <taxon>Pentapetalae</taxon>
        <taxon>asterids</taxon>
        <taxon>lamiids</taxon>
        <taxon>Gentianales</taxon>
        <taxon>Rubiaceae</taxon>
        <taxon>Cinchonoideae</taxon>
        <taxon>Cinchoneae</taxon>
        <taxon>Cinchona</taxon>
    </lineage>
</organism>
<dbReference type="PRINTS" id="PR00364">
    <property type="entry name" value="DISEASERSIST"/>
</dbReference>
<evidence type="ECO:0000259" key="8">
    <source>
        <dbReference type="Pfam" id="PF23247"/>
    </source>
</evidence>
<feature type="domain" description="Disease resistance protein winged helix" evidence="9">
    <location>
        <begin position="387"/>
        <end position="460"/>
    </location>
</feature>
<feature type="domain" description="Disease resistance protein At4g27190-like leucine-rich repeats" evidence="8">
    <location>
        <begin position="828"/>
        <end position="945"/>
    </location>
</feature>
<dbReference type="InterPro" id="IPR050905">
    <property type="entry name" value="Plant_NBS-LRR"/>
</dbReference>
<evidence type="ECO:0008006" key="12">
    <source>
        <dbReference type="Google" id="ProtNLM"/>
    </source>
</evidence>
<dbReference type="Proteomes" id="UP001630127">
    <property type="component" value="Unassembled WGS sequence"/>
</dbReference>
<evidence type="ECO:0000259" key="9">
    <source>
        <dbReference type="Pfam" id="PF23559"/>
    </source>
</evidence>
<evidence type="ECO:0000256" key="6">
    <source>
        <dbReference type="ARBA" id="ARBA00022840"/>
    </source>
</evidence>
<evidence type="ECO:0000256" key="3">
    <source>
        <dbReference type="ARBA" id="ARBA00022737"/>
    </source>
</evidence>
<keyword evidence="5" id="KW-0611">Plant defense</keyword>
<dbReference type="InterPro" id="IPR036388">
    <property type="entry name" value="WH-like_DNA-bd_sf"/>
</dbReference>
<dbReference type="AlphaFoldDB" id="A0ABD2Y8Q2"/>
<keyword evidence="3" id="KW-0677">Repeat</keyword>
<feature type="domain" description="NB-ARC" evidence="7">
    <location>
        <begin position="140"/>
        <end position="299"/>
    </location>
</feature>
<dbReference type="InterPro" id="IPR057135">
    <property type="entry name" value="At4g27190-like_LRR"/>
</dbReference>
<dbReference type="Gene3D" id="1.10.10.10">
    <property type="entry name" value="Winged helix-like DNA-binding domain superfamily/Winged helix DNA-binding domain"/>
    <property type="match status" value="1"/>
</dbReference>
<evidence type="ECO:0000256" key="2">
    <source>
        <dbReference type="ARBA" id="ARBA00022614"/>
    </source>
</evidence>
<gene>
    <name evidence="10" type="ORF">ACH5RR_037857</name>
</gene>
<dbReference type="GO" id="GO:0005524">
    <property type="term" value="F:ATP binding"/>
    <property type="evidence" value="ECO:0007669"/>
    <property type="project" value="UniProtKB-KW"/>
</dbReference>
<protein>
    <recommendedName>
        <fullName evidence="12">Disease resistance protein</fullName>
    </recommendedName>
</protein>
<dbReference type="Pfam" id="PF23559">
    <property type="entry name" value="WHD_DRP"/>
    <property type="match status" value="1"/>
</dbReference>
<keyword evidence="6" id="KW-0067">ATP-binding</keyword>
<name>A0ABD2Y8Q2_9GENT</name>
<evidence type="ECO:0000313" key="10">
    <source>
        <dbReference type="EMBL" id="KAL3503408.1"/>
    </source>
</evidence>
<dbReference type="InterPro" id="IPR042197">
    <property type="entry name" value="Apaf_helical"/>
</dbReference>
<dbReference type="Pfam" id="PF23247">
    <property type="entry name" value="LRR_RPS2"/>
    <property type="match status" value="1"/>
</dbReference>
<dbReference type="FunFam" id="1.10.10.10:FF:000322">
    <property type="entry name" value="Probable disease resistance protein At1g63360"/>
    <property type="match status" value="1"/>
</dbReference>
<evidence type="ECO:0000259" key="7">
    <source>
        <dbReference type="Pfam" id="PF00931"/>
    </source>
</evidence>
<dbReference type="EMBL" id="JBJUIK010000015">
    <property type="protein sequence ID" value="KAL3503408.1"/>
    <property type="molecule type" value="Genomic_DNA"/>
</dbReference>
<evidence type="ECO:0000256" key="1">
    <source>
        <dbReference type="ARBA" id="ARBA00008894"/>
    </source>
</evidence>
<dbReference type="Gene3D" id="3.40.50.300">
    <property type="entry name" value="P-loop containing nucleotide triphosphate hydrolases"/>
    <property type="match status" value="1"/>
</dbReference>
<dbReference type="SMART" id="SM00369">
    <property type="entry name" value="LRR_TYP"/>
    <property type="match status" value="4"/>
</dbReference>
<evidence type="ECO:0000256" key="5">
    <source>
        <dbReference type="ARBA" id="ARBA00022821"/>
    </source>
</evidence>
<dbReference type="InterPro" id="IPR027417">
    <property type="entry name" value="P-loop_NTPase"/>
</dbReference>
<dbReference type="SUPFAM" id="SSF52540">
    <property type="entry name" value="P-loop containing nucleoside triphosphate hydrolases"/>
    <property type="match status" value="1"/>
</dbReference>
<dbReference type="GO" id="GO:0051607">
    <property type="term" value="P:defense response to virus"/>
    <property type="evidence" value="ECO:0007669"/>
    <property type="project" value="UniProtKB-ARBA"/>
</dbReference>
<dbReference type="InterPro" id="IPR001611">
    <property type="entry name" value="Leu-rich_rpt"/>
</dbReference>
<dbReference type="InterPro" id="IPR058922">
    <property type="entry name" value="WHD_DRP"/>
</dbReference>
<comment type="caution">
    <text evidence="10">The sequence shown here is derived from an EMBL/GenBank/DDBJ whole genome shotgun (WGS) entry which is preliminary data.</text>
</comment>
<dbReference type="Gene3D" id="1.10.8.430">
    <property type="entry name" value="Helical domain of apoptotic protease-activating factors"/>
    <property type="match status" value="1"/>
</dbReference>
<dbReference type="InterPro" id="IPR003591">
    <property type="entry name" value="Leu-rich_rpt_typical-subtyp"/>
</dbReference>
<dbReference type="InterPro" id="IPR032675">
    <property type="entry name" value="LRR_dom_sf"/>
</dbReference>
<accession>A0ABD2Y8Q2</accession>
<dbReference type="Gene3D" id="3.80.10.10">
    <property type="entry name" value="Ribonuclease Inhibitor"/>
    <property type="match status" value="1"/>
</dbReference>
<dbReference type="InterPro" id="IPR002182">
    <property type="entry name" value="NB-ARC"/>
</dbReference>